<dbReference type="OrthoDB" id="3481860at2"/>
<accession>W9DZV0</accession>
<dbReference type="SUPFAM" id="SSF52091">
    <property type="entry name" value="SpoIIaa-like"/>
    <property type="match status" value="1"/>
</dbReference>
<dbReference type="Gene3D" id="3.30.750.24">
    <property type="entry name" value="STAS domain"/>
    <property type="match status" value="1"/>
</dbReference>
<dbReference type="HOGENOM" id="CLU_115403_7_0_11"/>
<keyword evidence="5" id="KW-1185">Reference proteome</keyword>
<dbReference type="PROSITE" id="PS50801">
    <property type="entry name" value="STAS"/>
    <property type="match status" value="1"/>
</dbReference>
<comment type="similarity">
    <text evidence="1 2">Belongs to the anti-sigma-factor antagonist family.</text>
</comment>
<dbReference type="AlphaFoldDB" id="W9DZV0"/>
<protein>
    <recommendedName>
        <fullName evidence="2">Anti-sigma factor antagonist</fullName>
    </recommendedName>
</protein>
<dbReference type="Pfam" id="PF01740">
    <property type="entry name" value="STAS"/>
    <property type="match status" value="1"/>
</dbReference>
<name>W9DZV0_9ACTN</name>
<dbReference type="PANTHER" id="PTHR33495">
    <property type="entry name" value="ANTI-SIGMA FACTOR ANTAGONIST TM_1081-RELATED-RELATED"/>
    <property type="match status" value="1"/>
</dbReference>
<dbReference type="GO" id="GO:0043856">
    <property type="term" value="F:anti-sigma factor antagonist activity"/>
    <property type="evidence" value="ECO:0007669"/>
    <property type="project" value="InterPro"/>
</dbReference>
<evidence type="ECO:0000256" key="2">
    <source>
        <dbReference type="RuleBase" id="RU003749"/>
    </source>
</evidence>
<dbReference type="EMBL" id="AZAN01000001">
    <property type="protein sequence ID" value="ETA71125.1"/>
    <property type="molecule type" value="Genomic_DNA"/>
</dbReference>
<dbReference type="InterPro" id="IPR003658">
    <property type="entry name" value="Anti-sigma_ant"/>
</dbReference>
<organism evidence="4 5">
    <name type="scientific">Actinospica robiniae DSM 44927</name>
    <dbReference type="NCBI Taxonomy" id="479430"/>
    <lineage>
        <taxon>Bacteria</taxon>
        <taxon>Bacillati</taxon>
        <taxon>Actinomycetota</taxon>
        <taxon>Actinomycetes</taxon>
        <taxon>Catenulisporales</taxon>
        <taxon>Actinospicaceae</taxon>
        <taxon>Actinospica</taxon>
    </lineage>
</organism>
<gene>
    <name evidence="4" type="ORF">ActroDRAFT_0151</name>
</gene>
<feature type="domain" description="STAS" evidence="3">
    <location>
        <begin position="19"/>
        <end position="116"/>
    </location>
</feature>
<comment type="caution">
    <text evidence="4">The sequence shown here is derived from an EMBL/GenBank/DDBJ whole genome shotgun (WGS) entry which is preliminary data.</text>
</comment>
<dbReference type="Proteomes" id="UP000019485">
    <property type="component" value="Unassembled WGS sequence"/>
</dbReference>
<evidence type="ECO:0000259" key="3">
    <source>
        <dbReference type="PROSITE" id="PS50801"/>
    </source>
</evidence>
<reference evidence="4 5" key="1">
    <citation type="submission" date="2013-08" db="EMBL/GenBank/DDBJ databases">
        <authorList>
            <consortium name="DOE Joint Genome Institute"/>
            <person name="Eisen J."/>
            <person name="Huntemann M."/>
            <person name="Han J."/>
            <person name="Chen A."/>
            <person name="Kyrpides N."/>
            <person name="Mavromatis K."/>
            <person name="Markowitz V."/>
            <person name="Palaniappan K."/>
            <person name="Ivanova N."/>
            <person name="Schaumberg A."/>
            <person name="Pati A."/>
            <person name="Liolios K."/>
            <person name="Nordberg H.P."/>
            <person name="Cantor M.N."/>
            <person name="Hua S.X."/>
            <person name="Woyke T."/>
        </authorList>
    </citation>
    <scope>NUCLEOTIDE SEQUENCE [LARGE SCALE GENOMIC DNA]</scope>
    <source>
        <strain evidence="4 5">DSM 44927</strain>
    </source>
</reference>
<dbReference type="NCBIfam" id="TIGR00377">
    <property type="entry name" value="ant_ant_sig"/>
    <property type="match status" value="1"/>
</dbReference>
<dbReference type="RefSeq" id="WP_034260454.1">
    <property type="nucleotide sequence ID" value="NZ_KI632511.1"/>
</dbReference>
<proteinExistence type="inferred from homology"/>
<evidence type="ECO:0000313" key="5">
    <source>
        <dbReference type="Proteomes" id="UP000019485"/>
    </source>
</evidence>
<dbReference type="InterPro" id="IPR036513">
    <property type="entry name" value="STAS_dom_sf"/>
</dbReference>
<evidence type="ECO:0000256" key="1">
    <source>
        <dbReference type="ARBA" id="ARBA00009013"/>
    </source>
</evidence>
<dbReference type="PANTHER" id="PTHR33495:SF2">
    <property type="entry name" value="ANTI-SIGMA FACTOR ANTAGONIST TM_1081-RELATED"/>
    <property type="match status" value="1"/>
</dbReference>
<evidence type="ECO:0000313" key="4">
    <source>
        <dbReference type="EMBL" id="ETA71125.1"/>
    </source>
</evidence>
<dbReference type="CDD" id="cd07043">
    <property type="entry name" value="STAS_anti-anti-sigma_factors"/>
    <property type="match status" value="1"/>
</dbReference>
<sequence length="120" mass="12676">MIFRVLSGTSPARPGEVPVVQVTGELDFHNAARLREALVAIHVDSGKGLVLDLSELTYCDSTGITVLIGVHQRAEAAGGRLVLAAMNTELSRTFAMIGLDQIFSTEPSVEGAVERLESAG</sequence>
<dbReference type="InterPro" id="IPR002645">
    <property type="entry name" value="STAS_dom"/>
</dbReference>